<organism evidence="9 10">
    <name type="scientific">Piptocephalis cylindrospora</name>
    <dbReference type="NCBI Taxonomy" id="1907219"/>
    <lineage>
        <taxon>Eukaryota</taxon>
        <taxon>Fungi</taxon>
        <taxon>Fungi incertae sedis</taxon>
        <taxon>Zoopagomycota</taxon>
        <taxon>Zoopagomycotina</taxon>
        <taxon>Zoopagomycetes</taxon>
        <taxon>Zoopagales</taxon>
        <taxon>Piptocephalidaceae</taxon>
        <taxon>Piptocephalis</taxon>
    </lineage>
</organism>
<dbReference type="GO" id="GO:0016020">
    <property type="term" value="C:membrane"/>
    <property type="evidence" value="ECO:0007669"/>
    <property type="project" value="UniProtKB-SubCell"/>
</dbReference>
<evidence type="ECO:0000256" key="6">
    <source>
        <dbReference type="SAM" id="MobiDB-lite"/>
    </source>
</evidence>
<dbReference type="Pfam" id="PF01061">
    <property type="entry name" value="ABC2_membrane"/>
    <property type="match status" value="1"/>
</dbReference>
<protein>
    <submittedName>
        <fullName evidence="9">ABC-2 type transporter-domain-containing protein</fullName>
    </submittedName>
</protein>
<feature type="transmembrane region" description="Helical" evidence="7">
    <location>
        <begin position="240"/>
        <end position="259"/>
    </location>
</feature>
<feature type="region of interest" description="Disordered" evidence="6">
    <location>
        <begin position="1"/>
        <end position="23"/>
    </location>
</feature>
<feature type="transmembrane region" description="Helical" evidence="7">
    <location>
        <begin position="206"/>
        <end position="228"/>
    </location>
</feature>
<keyword evidence="4 7" id="KW-1133">Transmembrane helix</keyword>
<feature type="domain" description="ABC-2 type transporter transmembrane" evidence="8">
    <location>
        <begin position="74"/>
        <end position="287"/>
    </location>
</feature>
<dbReference type="AlphaFoldDB" id="A0A4P9XYP6"/>
<reference evidence="10" key="1">
    <citation type="journal article" date="2018" name="Nat. Microbiol.">
        <title>Leveraging single-cell genomics to expand the fungal tree of life.</title>
        <authorList>
            <person name="Ahrendt S.R."/>
            <person name="Quandt C.A."/>
            <person name="Ciobanu D."/>
            <person name="Clum A."/>
            <person name="Salamov A."/>
            <person name="Andreopoulos B."/>
            <person name="Cheng J.F."/>
            <person name="Woyke T."/>
            <person name="Pelin A."/>
            <person name="Henrissat B."/>
            <person name="Reynolds N.K."/>
            <person name="Benny G.L."/>
            <person name="Smith M.E."/>
            <person name="James T.Y."/>
            <person name="Grigoriev I.V."/>
        </authorList>
    </citation>
    <scope>NUCLEOTIDE SEQUENCE [LARGE SCALE GENOMIC DNA]</scope>
</reference>
<evidence type="ECO:0000256" key="7">
    <source>
        <dbReference type="SAM" id="Phobius"/>
    </source>
</evidence>
<proteinExistence type="predicted"/>
<feature type="transmembrane region" description="Helical" evidence="7">
    <location>
        <begin position="98"/>
        <end position="115"/>
    </location>
</feature>
<dbReference type="PANTHER" id="PTHR48041">
    <property type="entry name" value="ABC TRANSPORTER G FAMILY MEMBER 28"/>
    <property type="match status" value="1"/>
</dbReference>
<accession>A0A4P9XYP6</accession>
<name>A0A4P9XYP6_9FUNG</name>
<sequence>EIVETSESLIEKGDASAARSTATPQDPAVIQYLLREWKSSDIGKSLDTLARSGPESGKVGYSKEQRKYHSTFLTQIPVLTKRAWSNAWRNEMVVKVKFFEIIFIGFFIDSIFWKIPEKGLDSQIQNRSGVLFFLIVNQVFTYSMGNLMTFYQERLVFEREYSSGMYSLPSYFISKAIVEVPFSIILPLLMVVVTYFAIGLQVAADKFFLCAITVILQAICGAALGLFASCTFKDINVAHAFVPMFLLPLMIFSGLFVNLSQVQAWIRWVQWISPMKYGYVALIKNEFTGLDIGGVPGEQLFGQLGLEGQGSVAVNIIACLGYCILLWIAAYMGLWKLVASSRQSIKSRKQA</sequence>
<feature type="transmembrane region" description="Helical" evidence="7">
    <location>
        <begin position="172"/>
        <end position="200"/>
    </location>
</feature>
<evidence type="ECO:0000313" key="9">
    <source>
        <dbReference type="EMBL" id="RKP11555.1"/>
    </source>
</evidence>
<evidence type="ECO:0000256" key="3">
    <source>
        <dbReference type="ARBA" id="ARBA00022692"/>
    </source>
</evidence>
<feature type="transmembrane region" description="Helical" evidence="7">
    <location>
        <begin position="130"/>
        <end position="151"/>
    </location>
</feature>
<dbReference type="InterPro" id="IPR013525">
    <property type="entry name" value="ABC2_TM"/>
</dbReference>
<dbReference type="OrthoDB" id="66620at2759"/>
<keyword evidence="3 7" id="KW-0812">Transmembrane</keyword>
<comment type="subcellular location">
    <subcellularLocation>
        <location evidence="1">Membrane</location>
        <topology evidence="1">Multi-pass membrane protein</topology>
    </subcellularLocation>
</comment>
<evidence type="ECO:0000256" key="1">
    <source>
        <dbReference type="ARBA" id="ARBA00004141"/>
    </source>
</evidence>
<keyword evidence="5 7" id="KW-0472">Membrane</keyword>
<evidence type="ECO:0000256" key="2">
    <source>
        <dbReference type="ARBA" id="ARBA00022448"/>
    </source>
</evidence>
<dbReference type="InterPro" id="IPR050352">
    <property type="entry name" value="ABCG_transporters"/>
</dbReference>
<keyword evidence="10" id="KW-1185">Reference proteome</keyword>
<feature type="transmembrane region" description="Helical" evidence="7">
    <location>
        <begin position="312"/>
        <end position="339"/>
    </location>
</feature>
<evidence type="ECO:0000256" key="5">
    <source>
        <dbReference type="ARBA" id="ARBA00023136"/>
    </source>
</evidence>
<dbReference type="EMBL" id="KZ988811">
    <property type="protein sequence ID" value="RKP11555.1"/>
    <property type="molecule type" value="Genomic_DNA"/>
</dbReference>
<feature type="non-terminal residue" evidence="9">
    <location>
        <position position="1"/>
    </location>
</feature>
<keyword evidence="2" id="KW-0813">Transport</keyword>
<evidence type="ECO:0000313" key="10">
    <source>
        <dbReference type="Proteomes" id="UP000267251"/>
    </source>
</evidence>
<dbReference type="PANTHER" id="PTHR48041:SF139">
    <property type="entry name" value="PROTEIN SCARLET"/>
    <property type="match status" value="1"/>
</dbReference>
<dbReference type="GO" id="GO:0140359">
    <property type="term" value="F:ABC-type transporter activity"/>
    <property type="evidence" value="ECO:0007669"/>
    <property type="project" value="InterPro"/>
</dbReference>
<gene>
    <name evidence="9" type="ORF">BJ684DRAFT_21867</name>
</gene>
<dbReference type="Proteomes" id="UP000267251">
    <property type="component" value="Unassembled WGS sequence"/>
</dbReference>
<evidence type="ECO:0000256" key="4">
    <source>
        <dbReference type="ARBA" id="ARBA00022989"/>
    </source>
</evidence>
<evidence type="ECO:0000259" key="8">
    <source>
        <dbReference type="Pfam" id="PF01061"/>
    </source>
</evidence>